<reference evidence="1 2" key="1">
    <citation type="journal article" date="2022" name="Hortic Res">
        <title>A haplotype resolved chromosomal level avocado genome allows analysis of novel avocado genes.</title>
        <authorList>
            <person name="Nath O."/>
            <person name="Fletcher S.J."/>
            <person name="Hayward A."/>
            <person name="Shaw L.M."/>
            <person name="Masouleh A.K."/>
            <person name="Furtado A."/>
            <person name="Henry R.J."/>
            <person name="Mitter N."/>
        </authorList>
    </citation>
    <scope>NUCLEOTIDE SEQUENCE [LARGE SCALE GENOMIC DNA]</scope>
    <source>
        <strain evidence="2">cv. Hass</strain>
    </source>
</reference>
<dbReference type="EMBL" id="CM056809">
    <property type="protein sequence ID" value="KAJ8647033.1"/>
    <property type="molecule type" value="Genomic_DNA"/>
</dbReference>
<evidence type="ECO:0000313" key="2">
    <source>
        <dbReference type="Proteomes" id="UP001234297"/>
    </source>
</evidence>
<name>A0ACC2MN36_PERAE</name>
<organism evidence="1 2">
    <name type="scientific">Persea americana</name>
    <name type="common">Avocado</name>
    <dbReference type="NCBI Taxonomy" id="3435"/>
    <lineage>
        <taxon>Eukaryota</taxon>
        <taxon>Viridiplantae</taxon>
        <taxon>Streptophyta</taxon>
        <taxon>Embryophyta</taxon>
        <taxon>Tracheophyta</taxon>
        <taxon>Spermatophyta</taxon>
        <taxon>Magnoliopsida</taxon>
        <taxon>Magnoliidae</taxon>
        <taxon>Laurales</taxon>
        <taxon>Lauraceae</taxon>
        <taxon>Persea</taxon>
    </lineage>
</organism>
<proteinExistence type="predicted"/>
<accession>A0ACC2MN36</accession>
<protein>
    <submittedName>
        <fullName evidence="1">Uncharacterized protein</fullName>
    </submittedName>
</protein>
<comment type="caution">
    <text evidence="1">The sequence shown here is derived from an EMBL/GenBank/DDBJ whole genome shotgun (WGS) entry which is preliminary data.</text>
</comment>
<sequence>MGRLLGHRGGQSAWTASMALNSWKRAWTVLLFPRPGAWISLEPDLVLVVRIGIVTDTPGDYHDDQAGEKILEDLQPAEEEQEWRADNIE</sequence>
<keyword evidence="2" id="KW-1185">Reference proteome</keyword>
<gene>
    <name evidence="1" type="ORF">MRB53_000056</name>
</gene>
<dbReference type="Proteomes" id="UP001234297">
    <property type="component" value="Chromosome 1"/>
</dbReference>
<evidence type="ECO:0000313" key="1">
    <source>
        <dbReference type="EMBL" id="KAJ8647033.1"/>
    </source>
</evidence>